<dbReference type="GO" id="GO:0051537">
    <property type="term" value="F:2 iron, 2 sulfur cluster binding"/>
    <property type="evidence" value="ECO:0007669"/>
    <property type="project" value="TreeGrafter"/>
</dbReference>
<feature type="domain" description="Core" evidence="7">
    <location>
        <begin position="1"/>
        <end position="103"/>
    </location>
</feature>
<keyword evidence="4" id="KW-0479">Metal-binding</keyword>
<comment type="caution">
    <text evidence="8">The sequence shown here is derived from an EMBL/GenBank/DDBJ whole genome shotgun (WGS) entry which is preliminary data.</text>
</comment>
<dbReference type="InterPro" id="IPR017870">
    <property type="entry name" value="FeS_cluster_insertion_CS"/>
</dbReference>
<gene>
    <name evidence="8" type="primary">iscA</name>
    <name evidence="8" type="ORF">HMPREF2130_10225</name>
</gene>
<comment type="cofactor">
    <cofactor evidence="1">
        <name>Fe cation</name>
        <dbReference type="ChEBI" id="CHEBI:24875"/>
    </cofactor>
</comment>
<evidence type="ECO:0000259" key="7">
    <source>
        <dbReference type="Pfam" id="PF01521"/>
    </source>
</evidence>
<dbReference type="InterPro" id="IPR050322">
    <property type="entry name" value="Fe-S_cluster_asmbl/transfer"/>
</dbReference>
<proteinExistence type="inferred from homology"/>
<dbReference type="GO" id="GO:0005829">
    <property type="term" value="C:cytosol"/>
    <property type="evidence" value="ECO:0007669"/>
    <property type="project" value="TreeGrafter"/>
</dbReference>
<dbReference type="NCBIfam" id="TIGR00049">
    <property type="entry name" value="iron-sulfur cluster assembly accessory protein"/>
    <property type="match status" value="1"/>
</dbReference>
<dbReference type="Pfam" id="PF01521">
    <property type="entry name" value="Fe-S_biosyn"/>
    <property type="match status" value="1"/>
</dbReference>
<dbReference type="InterPro" id="IPR016092">
    <property type="entry name" value="ATAP"/>
</dbReference>
<evidence type="ECO:0000313" key="8">
    <source>
        <dbReference type="EMBL" id="KGF27066.1"/>
    </source>
</evidence>
<dbReference type="PROSITE" id="PS01152">
    <property type="entry name" value="HESB"/>
    <property type="match status" value="1"/>
</dbReference>
<keyword evidence="5" id="KW-0408">Iron</keyword>
<name>A0A095YY59_9BURK</name>
<dbReference type="SUPFAM" id="SSF89360">
    <property type="entry name" value="HesB-like domain"/>
    <property type="match status" value="1"/>
</dbReference>
<evidence type="ECO:0000313" key="9">
    <source>
        <dbReference type="Proteomes" id="UP000029629"/>
    </source>
</evidence>
<reference evidence="8 9" key="1">
    <citation type="submission" date="2014-07" db="EMBL/GenBank/DDBJ databases">
        <authorList>
            <person name="McCorrison J."/>
            <person name="Sanka R."/>
            <person name="Torralba M."/>
            <person name="Gillis M."/>
            <person name="Haft D.H."/>
            <person name="Methe B."/>
            <person name="Sutton G."/>
            <person name="Nelson K.E."/>
        </authorList>
    </citation>
    <scope>NUCLEOTIDE SEQUENCE [LARGE SCALE GENOMIC DNA]</scope>
    <source>
        <strain evidence="8 9">DNF00040</strain>
    </source>
</reference>
<keyword evidence="9" id="KW-1185">Reference proteome</keyword>
<dbReference type="InterPro" id="IPR035903">
    <property type="entry name" value="HesB-like_dom_sf"/>
</dbReference>
<evidence type="ECO:0000256" key="6">
    <source>
        <dbReference type="ARBA" id="ARBA00032050"/>
    </source>
</evidence>
<comment type="similarity">
    <text evidence="2">Belongs to the HesB/IscA family.</text>
</comment>
<dbReference type="Proteomes" id="UP000029629">
    <property type="component" value="Unassembled WGS sequence"/>
</dbReference>
<dbReference type="EMBL" id="JRNI01000068">
    <property type="protein sequence ID" value="KGF27066.1"/>
    <property type="molecule type" value="Genomic_DNA"/>
</dbReference>
<evidence type="ECO:0000256" key="2">
    <source>
        <dbReference type="ARBA" id="ARBA00006718"/>
    </source>
</evidence>
<evidence type="ECO:0000256" key="4">
    <source>
        <dbReference type="ARBA" id="ARBA00022723"/>
    </source>
</evidence>
<dbReference type="AlphaFoldDB" id="A0A095YY59"/>
<organism evidence="8 9">
    <name type="scientific">Oligella urethralis DNF00040</name>
    <dbReference type="NCBI Taxonomy" id="1401065"/>
    <lineage>
        <taxon>Bacteria</taxon>
        <taxon>Pseudomonadati</taxon>
        <taxon>Pseudomonadota</taxon>
        <taxon>Betaproteobacteria</taxon>
        <taxon>Burkholderiales</taxon>
        <taxon>Alcaligenaceae</taxon>
        <taxon>Oligella</taxon>
    </lineage>
</organism>
<dbReference type="eggNOG" id="COG0316">
    <property type="taxonomic scope" value="Bacteria"/>
</dbReference>
<sequence>MAITLTEKAAKHIKTYLDKRGAGVGLRLGVRTTGCSGMAYKLEYVDVPEQDDQVYESYDVKIFVDPKSLVYIDGTELDYVREGLNEGFKFTNPNEKASCGCGESFTV</sequence>
<dbReference type="Gene3D" id="2.60.300.12">
    <property type="entry name" value="HesB-like domain"/>
    <property type="match status" value="1"/>
</dbReference>
<dbReference type="NCBIfam" id="TIGR02011">
    <property type="entry name" value="IscA"/>
    <property type="match status" value="1"/>
</dbReference>
<dbReference type="InterPro" id="IPR000361">
    <property type="entry name" value="ATAP_core_dom"/>
</dbReference>
<dbReference type="OrthoDB" id="9801228at2"/>
<dbReference type="PANTHER" id="PTHR10072:SF41">
    <property type="entry name" value="IRON-SULFUR CLUSTER ASSEMBLY 1 HOMOLOG, MITOCHONDRIAL"/>
    <property type="match status" value="1"/>
</dbReference>
<dbReference type="PANTHER" id="PTHR10072">
    <property type="entry name" value="IRON-SULFUR CLUSTER ASSEMBLY PROTEIN"/>
    <property type="match status" value="1"/>
</dbReference>
<dbReference type="InterPro" id="IPR011302">
    <property type="entry name" value="IscA_proteobact"/>
</dbReference>
<evidence type="ECO:0000256" key="5">
    <source>
        <dbReference type="ARBA" id="ARBA00023004"/>
    </source>
</evidence>
<dbReference type="FunFam" id="2.60.300.12:FF:000001">
    <property type="entry name" value="Iron-binding protein IscA"/>
    <property type="match status" value="1"/>
</dbReference>
<evidence type="ECO:0000256" key="3">
    <source>
        <dbReference type="ARBA" id="ARBA00014591"/>
    </source>
</evidence>
<dbReference type="RefSeq" id="WP_036560639.1">
    <property type="nucleotide sequence ID" value="NZ_JRNI01000068.1"/>
</dbReference>
<protein>
    <recommendedName>
        <fullName evidence="3">Iron-binding protein IscA</fullName>
    </recommendedName>
    <alternativeName>
        <fullName evidence="6">Iron-sulfur cluster assembly protein</fullName>
    </alternativeName>
</protein>
<evidence type="ECO:0000256" key="1">
    <source>
        <dbReference type="ARBA" id="ARBA00001962"/>
    </source>
</evidence>
<dbReference type="GO" id="GO:0046872">
    <property type="term" value="F:metal ion binding"/>
    <property type="evidence" value="ECO:0007669"/>
    <property type="project" value="UniProtKB-KW"/>
</dbReference>
<dbReference type="GO" id="GO:0016226">
    <property type="term" value="P:iron-sulfur cluster assembly"/>
    <property type="evidence" value="ECO:0007669"/>
    <property type="project" value="InterPro"/>
</dbReference>
<accession>A0A095YY59</accession>